<accession>A0A423Q044</accession>
<proteinExistence type="predicted"/>
<dbReference type="OrthoDB" id="9782445at2"/>
<dbReference type="AlphaFoldDB" id="A0A423Q044"/>
<comment type="caution">
    <text evidence="1">The sequence shown here is derived from an EMBL/GenBank/DDBJ whole genome shotgun (WGS) entry which is preliminary data.</text>
</comment>
<evidence type="ECO:0000313" key="2">
    <source>
        <dbReference type="Proteomes" id="UP000285310"/>
    </source>
</evidence>
<sequence length="80" mass="9225">MDEGVCHGLRSADTQEQGIAIGWENIQYLQQGTVSNTYWDHTLTGGPCERTEEYVAPFFKTDREADYRIVWAFFESMTII</sequence>
<keyword evidence="2" id="KW-1185">Reference proteome</keyword>
<dbReference type="RefSeq" id="WP_123657207.1">
    <property type="nucleotide sequence ID" value="NZ_AYKG01000006.1"/>
</dbReference>
<dbReference type="EMBL" id="AYKG01000006">
    <property type="protein sequence ID" value="ROO31343.1"/>
    <property type="molecule type" value="Genomic_DNA"/>
</dbReference>
<organism evidence="1 2">
    <name type="scientific">Salinisphaera japonica YTM-1</name>
    <dbReference type="NCBI Taxonomy" id="1209778"/>
    <lineage>
        <taxon>Bacteria</taxon>
        <taxon>Pseudomonadati</taxon>
        <taxon>Pseudomonadota</taxon>
        <taxon>Gammaproteobacteria</taxon>
        <taxon>Salinisphaerales</taxon>
        <taxon>Salinisphaeraceae</taxon>
        <taxon>Salinisphaera</taxon>
    </lineage>
</organism>
<protein>
    <submittedName>
        <fullName evidence="1">Uncharacterized protein</fullName>
    </submittedName>
</protein>
<reference evidence="1 2" key="1">
    <citation type="submission" date="2013-10" db="EMBL/GenBank/DDBJ databases">
        <title>Salinisphaera japonica YTM-1 Genome Sequencing.</title>
        <authorList>
            <person name="Lai Q."/>
            <person name="Li C."/>
            <person name="Shao Z."/>
        </authorList>
    </citation>
    <scope>NUCLEOTIDE SEQUENCE [LARGE SCALE GENOMIC DNA]</scope>
    <source>
        <strain evidence="1 2">YTM-1</strain>
    </source>
</reference>
<dbReference type="Proteomes" id="UP000285310">
    <property type="component" value="Unassembled WGS sequence"/>
</dbReference>
<evidence type="ECO:0000313" key="1">
    <source>
        <dbReference type="EMBL" id="ROO31343.1"/>
    </source>
</evidence>
<gene>
    <name evidence="1" type="ORF">SAJA_03250</name>
</gene>
<name>A0A423Q044_9GAMM</name>
<dbReference type="InParanoid" id="A0A423Q044"/>